<proteinExistence type="predicted"/>
<keyword evidence="1" id="KW-0175">Coiled coil</keyword>
<evidence type="ECO:0000256" key="1">
    <source>
        <dbReference type="SAM" id="Coils"/>
    </source>
</evidence>
<organism evidence="2 3">
    <name type="scientific">Brachyspira hampsonii</name>
    <dbReference type="NCBI Taxonomy" id="1287055"/>
    <lineage>
        <taxon>Bacteria</taxon>
        <taxon>Pseudomonadati</taxon>
        <taxon>Spirochaetota</taxon>
        <taxon>Spirochaetia</taxon>
        <taxon>Brachyspirales</taxon>
        <taxon>Brachyspiraceae</taxon>
        <taxon>Brachyspira</taxon>
    </lineage>
</organism>
<evidence type="ECO:0000313" key="2">
    <source>
        <dbReference type="EMBL" id="OEJ13994.1"/>
    </source>
</evidence>
<name>A0A1E5NCV5_9SPIR</name>
<feature type="coiled-coil region" evidence="1">
    <location>
        <begin position="6"/>
        <end position="33"/>
    </location>
</feature>
<sequence>MSLYEQERIKAELEEKQKELAKIQIEEEAKAKQMEVEKNYNNEKMRLEYNSQMESWKMSLAQATASLAQAAINAIASAMAVPFPANLLAYATLLGIVGSGAINLVTMNQAKPQEPKYLARGGLVERRNGGINAVIGEGASDEAVIPLEDRILSKIGSQIFEASKGEDGSYSVDTKTSETVFNQPVYLMLDGKIVASTMLNLSKRGVKVVSQRGIL</sequence>
<dbReference type="Proteomes" id="UP000095247">
    <property type="component" value="Unassembled WGS sequence"/>
</dbReference>
<dbReference type="EMBL" id="MDCO01000012">
    <property type="protein sequence ID" value="OEJ13994.1"/>
    <property type="molecule type" value="Genomic_DNA"/>
</dbReference>
<gene>
    <name evidence="2" type="ORF">BFL38_04455</name>
</gene>
<evidence type="ECO:0000313" key="3">
    <source>
        <dbReference type="Proteomes" id="UP000095247"/>
    </source>
</evidence>
<comment type="caution">
    <text evidence="2">The sequence shown here is derived from an EMBL/GenBank/DDBJ whole genome shotgun (WGS) entry which is preliminary data.</text>
</comment>
<dbReference type="AlphaFoldDB" id="A0A1E5NCV5"/>
<protein>
    <submittedName>
        <fullName evidence="2">Uncharacterized protein</fullName>
    </submittedName>
</protein>
<reference evidence="2 3" key="1">
    <citation type="submission" date="2016-08" db="EMBL/GenBank/DDBJ databases">
        <title>Characterization and recognition of Brachyspira hampsonii sp. nov., a novel intestinal spirochete that is pathogenic to pigs.</title>
        <authorList>
            <person name="Mirajkar N."/>
            <person name="La T."/>
            <person name="Phillips N."/>
            <person name="Hampson D."/>
            <person name="Gebhart C."/>
        </authorList>
    </citation>
    <scope>NUCLEOTIDE SEQUENCE [LARGE SCALE GENOMIC DNA]</scope>
    <source>
        <strain evidence="2 3">P280/1</strain>
    </source>
</reference>
<accession>A0A1E5NCV5</accession>